<comment type="similarity">
    <text evidence="1">Belongs to the FAH family.</text>
</comment>
<dbReference type="InterPro" id="IPR011234">
    <property type="entry name" value="Fumarylacetoacetase-like_C"/>
</dbReference>
<dbReference type="SUPFAM" id="SSF56529">
    <property type="entry name" value="FAH"/>
    <property type="match status" value="1"/>
</dbReference>
<evidence type="ECO:0000313" key="5">
    <source>
        <dbReference type="Proteomes" id="UP001147782"/>
    </source>
</evidence>
<dbReference type="GO" id="GO:0006107">
    <property type="term" value="P:oxaloacetate metabolic process"/>
    <property type="evidence" value="ECO:0007669"/>
    <property type="project" value="UniProtKB-ARBA"/>
</dbReference>
<dbReference type="EMBL" id="JAPZBS010000001">
    <property type="protein sequence ID" value="KAJ5390455.1"/>
    <property type="molecule type" value="Genomic_DNA"/>
</dbReference>
<dbReference type="Pfam" id="PF01557">
    <property type="entry name" value="FAA_hydrolase"/>
    <property type="match status" value="1"/>
</dbReference>
<keyword evidence="2" id="KW-0479">Metal-binding</keyword>
<evidence type="ECO:0000256" key="2">
    <source>
        <dbReference type="ARBA" id="ARBA00022723"/>
    </source>
</evidence>
<organism evidence="4 5">
    <name type="scientific">Penicillium cataractarum</name>
    <dbReference type="NCBI Taxonomy" id="2100454"/>
    <lineage>
        <taxon>Eukaryota</taxon>
        <taxon>Fungi</taxon>
        <taxon>Dikarya</taxon>
        <taxon>Ascomycota</taxon>
        <taxon>Pezizomycotina</taxon>
        <taxon>Eurotiomycetes</taxon>
        <taxon>Eurotiomycetidae</taxon>
        <taxon>Eurotiales</taxon>
        <taxon>Aspergillaceae</taxon>
        <taxon>Penicillium</taxon>
    </lineage>
</organism>
<dbReference type="InterPro" id="IPR036663">
    <property type="entry name" value="Fumarylacetoacetase_C_sf"/>
</dbReference>
<sequence>MNEFHHLVRFESKEGHIFIGDITEDVSHLESLVGVEAEVFEGTSPWDSGFRKVLAPLPSVPIFPCVGLNYQHHAAEVNVDIPSTPPLFYKPPDALAGPDEDIHVHPTARCLDYEGELCIVIGRDCKNLAEDDNPLDYVFGYTVGNDISSRYWQAPAISSNQAGYAKGFDQFAPIGPVITSSRLLPDLSCLMLTTHVNGEERQRHRLDDMIFDVPAIIRFISTGRTIKQGTVIMTGTPSGVIAGMRDKVWLKNGDTVEVTIEKVGRIKNRMVMEEGRDGP</sequence>
<dbReference type="GeneID" id="81433631"/>
<keyword evidence="5" id="KW-1185">Reference proteome</keyword>
<dbReference type="FunFam" id="3.90.850.10:FF:000002">
    <property type="entry name" value="2-hydroxyhepta-2,4-diene-1,7-dioate isomerase"/>
    <property type="match status" value="1"/>
</dbReference>
<comment type="caution">
    <text evidence="4">The sequence shown here is derived from an EMBL/GenBank/DDBJ whole genome shotgun (WGS) entry which is preliminary data.</text>
</comment>
<dbReference type="Proteomes" id="UP001147782">
    <property type="component" value="Unassembled WGS sequence"/>
</dbReference>
<reference evidence="4" key="2">
    <citation type="journal article" date="2023" name="IMA Fungus">
        <title>Comparative genomic study of the Penicillium genus elucidates a diverse pangenome and 15 lateral gene transfer events.</title>
        <authorList>
            <person name="Petersen C."/>
            <person name="Sorensen T."/>
            <person name="Nielsen M.R."/>
            <person name="Sondergaard T.E."/>
            <person name="Sorensen J.L."/>
            <person name="Fitzpatrick D.A."/>
            <person name="Frisvad J.C."/>
            <person name="Nielsen K.L."/>
        </authorList>
    </citation>
    <scope>NUCLEOTIDE SEQUENCE</scope>
    <source>
        <strain evidence="4">IBT 29864</strain>
    </source>
</reference>
<gene>
    <name evidence="4" type="ORF">N7496_001523</name>
</gene>
<evidence type="ECO:0000313" key="4">
    <source>
        <dbReference type="EMBL" id="KAJ5390455.1"/>
    </source>
</evidence>
<dbReference type="RefSeq" id="XP_056561183.1">
    <property type="nucleotide sequence ID" value="XM_056694454.1"/>
</dbReference>
<feature type="domain" description="Fumarylacetoacetase-like C-terminal" evidence="3">
    <location>
        <begin position="65"/>
        <end position="270"/>
    </location>
</feature>
<reference evidence="4" key="1">
    <citation type="submission" date="2022-11" db="EMBL/GenBank/DDBJ databases">
        <authorList>
            <person name="Petersen C."/>
        </authorList>
    </citation>
    <scope>NUCLEOTIDE SEQUENCE</scope>
    <source>
        <strain evidence="4">IBT 29864</strain>
    </source>
</reference>
<evidence type="ECO:0000259" key="3">
    <source>
        <dbReference type="Pfam" id="PF01557"/>
    </source>
</evidence>
<dbReference type="GO" id="GO:0050163">
    <property type="term" value="F:oxaloacetate tautomerase activity"/>
    <property type="evidence" value="ECO:0007669"/>
    <property type="project" value="UniProtKB-ARBA"/>
</dbReference>
<dbReference type="GO" id="GO:0046872">
    <property type="term" value="F:metal ion binding"/>
    <property type="evidence" value="ECO:0007669"/>
    <property type="project" value="UniProtKB-KW"/>
</dbReference>
<name>A0A9X0B706_9EURO</name>
<accession>A0A9X0B706</accession>
<dbReference type="AlphaFoldDB" id="A0A9X0B706"/>
<evidence type="ECO:0000256" key="1">
    <source>
        <dbReference type="ARBA" id="ARBA00010211"/>
    </source>
</evidence>
<protein>
    <recommendedName>
        <fullName evidence="3">Fumarylacetoacetase-like C-terminal domain-containing protein</fullName>
    </recommendedName>
</protein>
<dbReference type="OrthoDB" id="411064at2759"/>
<dbReference type="Gene3D" id="3.90.850.10">
    <property type="entry name" value="Fumarylacetoacetase-like, C-terminal domain"/>
    <property type="match status" value="1"/>
</dbReference>
<proteinExistence type="inferred from homology"/>
<dbReference type="PANTHER" id="PTHR11820">
    <property type="entry name" value="ACYLPYRUVASE"/>
    <property type="match status" value="1"/>
</dbReference>